<feature type="signal peptide" evidence="2">
    <location>
        <begin position="1"/>
        <end position="17"/>
    </location>
</feature>
<protein>
    <submittedName>
        <fullName evidence="3">Uncharacterized protein</fullName>
    </submittedName>
</protein>
<feature type="region of interest" description="Disordered" evidence="1">
    <location>
        <begin position="32"/>
        <end position="107"/>
    </location>
</feature>
<evidence type="ECO:0000256" key="2">
    <source>
        <dbReference type="SAM" id="SignalP"/>
    </source>
</evidence>
<accession>A0ABR2NXD8</accession>
<comment type="caution">
    <text evidence="3">The sequence shown here is derived from an EMBL/GenBank/DDBJ whole genome shotgun (WGS) entry which is preliminary data.</text>
</comment>
<reference evidence="3 4" key="1">
    <citation type="journal article" date="2024" name="G3 (Bethesda)">
        <title>Genome assembly of Hibiscus sabdariffa L. provides insights into metabolisms of medicinal natural products.</title>
        <authorList>
            <person name="Kim T."/>
        </authorList>
    </citation>
    <scope>NUCLEOTIDE SEQUENCE [LARGE SCALE GENOMIC DNA]</scope>
    <source>
        <strain evidence="3">TK-2024</strain>
        <tissue evidence="3">Old leaves</tissue>
    </source>
</reference>
<keyword evidence="2" id="KW-0732">Signal</keyword>
<evidence type="ECO:0000313" key="3">
    <source>
        <dbReference type="EMBL" id="KAK8980657.1"/>
    </source>
</evidence>
<sequence>MFQRMKDATWMPRLANASLLFMVLMTIDDNDKMEKEDSPDIGDLTDVNPLPLDPSPNPIQDDVHGNVNDDQQDIGDFNASIDDVMNDQQQEPIAPPTIPLRRSFRDR</sequence>
<organism evidence="3 4">
    <name type="scientific">Hibiscus sabdariffa</name>
    <name type="common">roselle</name>
    <dbReference type="NCBI Taxonomy" id="183260"/>
    <lineage>
        <taxon>Eukaryota</taxon>
        <taxon>Viridiplantae</taxon>
        <taxon>Streptophyta</taxon>
        <taxon>Embryophyta</taxon>
        <taxon>Tracheophyta</taxon>
        <taxon>Spermatophyta</taxon>
        <taxon>Magnoliopsida</taxon>
        <taxon>eudicotyledons</taxon>
        <taxon>Gunneridae</taxon>
        <taxon>Pentapetalae</taxon>
        <taxon>rosids</taxon>
        <taxon>malvids</taxon>
        <taxon>Malvales</taxon>
        <taxon>Malvaceae</taxon>
        <taxon>Malvoideae</taxon>
        <taxon>Hibiscus</taxon>
    </lineage>
</organism>
<keyword evidence="4" id="KW-1185">Reference proteome</keyword>
<feature type="chain" id="PRO_5047207645" evidence="2">
    <location>
        <begin position="18"/>
        <end position="107"/>
    </location>
</feature>
<evidence type="ECO:0000313" key="4">
    <source>
        <dbReference type="Proteomes" id="UP001396334"/>
    </source>
</evidence>
<gene>
    <name evidence="3" type="ORF">V6N11_072972</name>
</gene>
<dbReference type="Proteomes" id="UP001396334">
    <property type="component" value="Unassembled WGS sequence"/>
</dbReference>
<dbReference type="EMBL" id="JBBPBN010000092">
    <property type="protein sequence ID" value="KAK8980657.1"/>
    <property type="molecule type" value="Genomic_DNA"/>
</dbReference>
<evidence type="ECO:0000256" key="1">
    <source>
        <dbReference type="SAM" id="MobiDB-lite"/>
    </source>
</evidence>
<name>A0ABR2NXD8_9ROSI</name>
<proteinExistence type="predicted"/>